<keyword evidence="2" id="KW-0472">Membrane</keyword>
<protein>
    <submittedName>
        <fullName evidence="3">Uncharacterized protein</fullName>
    </submittedName>
</protein>
<accession>A0A3S4ZUK2</accession>
<reference evidence="3" key="1">
    <citation type="submission" date="2018-11" db="EMBL/GenBank/DDBJ databases">
        <authorList>
            <consortium name="Pathogen Informatics"/>
        </authorList>
    </citation>
    <scope>NUCLEOTIDE SEQUENCE</scope>
</reference>
<evidence type="ECO:0000256" key="1">
    <source>
        <dbReference type="SAM" id="MobiDB-lite"/>
    </source>
</evidence>
<feature type="transmembrane region" description="Helical" evidence="2">
    <location>
        <begin position="174"/>
        <end position="200"/>
    </location>
</feature>
<evidence type="ECO:0000256" key="2">
    <source>
        <dbReference type="SAM" id="Phobius"/>
    </source>
</evidence>
<keyword evidence="2" id="KW-1133">Transmembrane helix</keyword>
<proteinExistence type="predicted"/>
<evidence type="ECO:0000313" key="3">
    <source>
        <dbReference type="EMBL" id="VEL12355.1"/>
    </source>
</evidence>
<feature type="compositionally biased region" description="Polar residues" evidence="1">
    <location>
        <begin position="94"/>
        <end position="109"/>
    </location>
</feature>
<comment type="caution">
    <text evidence="3">The sequence shown here is derived from an EMBL/GenBank/DDBJ whole genome shotgun (WGS) entry which is preliminary data.</text>
</comment>
<dbReference type="EMBL" id="CAAALY010014548">
    <property type="protein sequence ID" value="VEL12355.1"/>
    <property type="molecule type" value="Genomic_DNA"/>
</dbReference>
<keyword evidence="2" id="KW-0812">Transmembrane</keyword>
<evidence type="ECO:0000313" key="4">
    <source>
        <dbReference type="Proteomes" id="UP000784294"/>
    </source>
</evidence>
<name>A0A3S4ZUK2_9PLAT</name>
<organism evidence="3 4">
    <name type="scientific">Protopolystoma xenopodis</name>
    <dbReference type="NCBI Taxonomy" id="117903"/>
    <lineage>
        <taxon>Eukaryota</taxon>
        <taxon>Metazoa</taxon>
        <taxon>Spiralia</taxon>
        <taxon>Lophotrochozoa</taxon>
        <taxon>Platyhelminthes</taxon>
        <taxon>Monogenea</taxon>
        <taxon>Polyopisthocotylea</taxon>
        <taxon>Polystomatidea</taxon>
        <taxon>Polystomatidae</taxon>
        <taxon>Protopolystoma</taxon>
    </lineage>
</organism>
<gene>
    <name evidence="3" type="ORF">PXEA_LOCUS5795</name>
</gene>
<feature type="region of interest" description="Disordered" evidence="1">
    <location>
        <begin position="71"/>
        <end position="128"/>
    </location>
</feature>
<dbReference type="Proteomes" id="UP000784294">
    <property type="component" value="Unassembled WGS sequence"/>
</dbReference>
<keyword evidence="4" id="KW-1185">Reference proteome</keyword>
<dbReference type="AlphaFoldDB" id="A0A3S4ZUK2"/>
<sequence>MNTLNTKDEMLDSLGPGQVLKTIPNDGPLFTLPPFHFIMDVEDSNTGPTLLPQPTTSMDVLKNASTSDYNSSLQLSAESDPVSLADEPSIMSDPHQSLYKNRGQPQPEESPQAHHQHQRPYPDKNVSYVDLDQCPTKSRSPCWSPENLHLTPSITKPSFQASIDLEQESTDDSLLMSIVYVLLILYHFRLILFHFLSIFIHIS</sequence>